<feature type="transmembrane region" description="Helical" evidence="8">
    <location>
        <begin position="159"/>
        <end position="178"/>
    </location>
</feature>
<reference evidence="13" key="2">
    <citation type="submission" date="2023-07" db="EMBL/GenBank/DDBJ databases">
        <title>Yangia mangrovi SAOS 153D genome.</title>
        <authorList>
            <person name="Verma A."/>
            <person name="Pal Y."/>
            <person name="Sundharam S."/>
            <person name="Bisht B."/>
            <person name="Srinivasan K."/>
        </authorList>
    </citation>
    <scope>NUCLEOTIDE SEQUENCE [LARGE SCALE GENOMIC DNA]</scope>
    <source>
        <strain evidence="13">SAOS 153D</strain>
    </source>
</reference>
<dbReference type="PANTHER" id="PTHR30445:SF9">
    <property type="match status" value="1"/>
</dbReference>
<keyword evidence="5 8" id="KW-0812">Transmembrane</keyword>
<dbReference type="InterPro" id="IPR006037">
    <property type="entry name" value="RCK_C"/>
</dbReference>
<dbReference type="GO" id="GO:0035556">
    <property type="term" value="P:intracellular signal transduction"/>
    <property type="evidence" value="ECO:0007669"/>
    <property type="project" value="InterPro"/>
</dbReference>
<name>A0A2A3JUP8_9RHOB</name>
<dbReference type="PROSITE" id="PS51202">
    <property type="entry name" value="RCK_C"/>
    <property type="match status" value="1"/>
</dbReference>
<dbReference type="PANTHER" id="PTHR30445">
    <property type="entry name" value="K(+)_H(+) ANTIPORTER SUBUNIT KHTT"/>
    <property type="match status" value="1"/>
</dbReference>
<dbReference type="SUPFAM" id="SSF116726">
    <property type="entry name" value="TrkA C-terminal domain-like"/>
    <property type="match status" value="2"/>
</dbReference>
<evidence type="ECO:0000256" key="8">
    <source>
        <dbReference type="SAM" id="Phobius"/>
    </source>
</evidence>
<feature type="transmembrane region" description="Helical" evidence="8">
    <location>
        <begin position="7"/>
        <end position="28"/>
    </location>
</feature>
<accession>A0A2A3JUP8</accession>
<evidence type="ECO:0000313" key="13">
    <source>
        <dbReference type="Proteomes" id="UP000217448"/>
    </source>
</evidence>
<evidence type="ECO:0000259" key="10">
    <source>
        <dbReference type="PROSITE" id="PS51202"/>
    </source>
</evidence>
<comment type="subcellular location">
    <subcellularLocation>
        <location evidence="1">Cell membrane</location>
        <topology evidence="1">Multi-pass membrane protein</topology>
    </subcellularLocation>
</comment>
<feature type="transmembrane region" description="Helical" evidence="8">
    <location>
        <begin position="542"/>
        <end position="561"/>
    </location>
</feature>
<dbReference type="Gene3D" id="3.30.70.1450">
    <property type="entry name" value="Regulator of K+ conductance, C-terminal domain"/>
    <property type="match status" value="1"/>
</dbReference>
<reference evidence="11" key="3">
    <citation type="submission" date="2024-05" db="EMBL/GenBank/DDBJ databases">
        <title>Yangia mangrovi SAOS 153D genome.</title>
        <authorList>
            <person name="Verma A."/>
            <person name="Pal Y."/>
            <person name="Sundharam S."/>
            <person name="Bisht B."/>
            <person name="Srinivasan K."/>
        </authorList>
    </citation>
    <scope>NUCLEOTIDE SEQUENCE</scope>
    <source>
        <strain evidence="11">SAOS 153D</strain>
    </source>
</reference>
<evidence type="ECO:0000313" key="12">
    <source>
        <dbReference type="EMBL" id="PBD18848.1"/>
    </source>
</evidence>
<keyword evidence="3" id="KW-0813">Transport</keyword>
<dbReference type="GO" id="GO:0005886">
    <property type="term" value="C:plasma membrane"/>
    <property type="evidence" value="ECO:0007669"/>
    <property type="project" value="UniProtKB-SubCell"/>
</dbReference>
<dbReference type="GO" id="GO:0009190">
    <property type="term" value="P:cyclic nucleotide biosynthetic process"/>
    <property type="evidence" value="ECO:0007669"/>
    <property type="project" value="InterPro"/>
</dbReference>
<keyword evidence="13" id="KW-1185">Reference proteome</keyword>
<evidence type="ECO:0000256" key="4">
    <source>
        <dbReference type="ARBA" id="ARBA00022475"/>
    </source>
</evidence>
<dbReference type="Pfam" id="PF02080">
    <property type="entry name" value="TrkA_C"/>
    <property type="match status" value="1"/>
</dbReference>
<dbReference type="InterPro" id="IPR001054">
    <property type="entry name" value="A/G_cyclase"/>
</dbReference>
<evidence type="ECO:0000256" key="1">
    <source>
        <dbReference type="ARBA" id="ARBA00004651"/>
    </source>
</evidence>
<evidence type="ECO:0000256" key="6">
    <source>
        <dbReference type="ARBA" id="ARBA00022989"/>
    </source>
</evidence>
<feature type="transmembrane region" description="Helical" evidence="8">
    <location>
        <begin position="34"/>
        <end position="52"/>
    </location>
</feature>
<feature type="transmembrane region" description="Helical" evidence="8">
    <location>
        <begin position="507"/>
        <end position="530"/>
    </location>
</feature>
<dbReference type="Proteomes" id="UP000217448">
    <property type="component" value="Unassembled WGS sequence"/>
</dbReference>
<keyword evidence="6 8" id="KW-1133">Transmembrane helix</keyword>
<comment type="caution">
    <text evidence="12">The sequence shown here is derived from an EMBL/GenBank/DDBJ whole genome shotgun (WGS) entry which is preliminary data.</text>
</comment>
<dbReference type="EMBL" id="NTHN01000187">
    <property type="protein sequence ID" value="PBD18848.1"/>
    <property type="molecule type" value="Genomic_DNA"/>
</dbReference>
<feature type="domain" description="Guanylate cyclase" evidence="9">
    <location>
        <begin position="409"/>
        <end position="448"/>
    </location>
</feature>
<evidence type="ECO:0000313" key="11">
    <source>
        <dbReference type="EMBL" id="MCT4372723.1"/>
    </source>
</evidence>
<feature type="transmembrane region" description="Helical" evidence="8">
    <location>
        <begin position="386"/>
        <end position="406"/>
    </location>
</feature>
<sequence length="562" mass="58213">MSFLREFLIGQPELTIFLTIALGYAFGTLHIGDFSFGPVAGALFAGLILGQIGEVPIPGAAKNLLFDLFLFGVGYSAGPQFLQALRRVGTASVLLALVVSGSGLVIAWIMARLAGFDPGLGAGMMAGALTQSPAIGAAGEAISHLPLPEDAREQLTSHVAVGYAVCYIIGSTAAIWFCSYMGPKLLGVDLVQEARDLGRSLGITEDRSGVIPGYQRFPFRAYRLPAASPVAGMRLGEAEADYASYRLHVLRLRRDGHLITPDLDTVLHAGDILAVSGQAKGVIELLAGAAEEIADPELLDLPFRATGVMVTQGEVIGMTLGTLGGQDWARGMYLESLSRAGVALPVAPGIRLERGDVLKFLGPDELLARTIAQVGREVTPPKATDVVVLGLMIFLGGLIGTLIHATVFGIEIRLGASVGILLAGLVTGGLRSRFPLFGQIPDAAVALMTTLGLAAFIAIVGLQAAPDLGPALASAGLLLPLFAVVVALVPLLAGALFGHIVLKMNPVVLFGGLAGAMTATPAMAAVQARAQSPLPVLGYAPTYPISQVLLTLWGSLMVALLA</sequence>
<dbReference type="GO" id="GO:0008324">
    <property type="term" value="F:monoatomic cation transmembrane transporter activity"/>
    <property type="evidence" value="ECO:0007669"/>
    <property type="project" value="InterPro"/>
</dbReference>
<reference evidence="12" key="1">
    <citation type="submission" date="2017-09" db="EMBL/GenBank/DDBJ databases">
        <title>Yangia sp. SAOS 153D whole genome sequencing.</title>
        <authorList>
            <person name="Verma A."/>
            <person name="Krishnamurthi S."/>
        </authorList>
    </citation>
    <scope>NUCLEOTIDE SEQUENCE [LARGE SCALE GENOMIC DNA]</scope>
    <source>
        <strain evidence="12">SAOS 153D</strain>
    </source>
</reference>
<dbReference type="Pfam" id="PF06826">
    <property type="entry name" value="Asp-Al_Ex"/>
    <property type="match status" value="2"/>
</dbReference>
<organism evidence="12">
    <name type="scientific">Alloyangia mangrovi</name>
    <dbReference type="NCBI Taxonomy" id="1779329"/>
    <lineage>
        <taxon>Bacteria</taxon>
        <taxon>Pseudomonadati</taxon>
        <taxon>Pseudomonadota</taxon>
        <taxon>Alphaproteobacteria</taxon>
        <taxon>Rhodobacterales</taxon>
        <taxon>Roseobacteraceae</taxon>
        <taxon>Alloyangia</taxon>
    </lineage>
</organism>
<evidence type="ECO:0000256" key="5">
    <source>
        <dbReference type="ARBA" id="ARBA00022692"/>
    </source>
</evidence>
<dbReference type="PROSITE" id="PS50125">
    <property type="entry name" value="GUANYLATE_CYCLASE_2"/>
    <property type="match status" value="1"/>
</dbReference>
<protein>
    <submittedName>
        <fullName evidence="12">Aspartate-alanine antiporter</fullName>
    </submittedName>
</protein>
<feature type="transmembrane region" description="Helical" evidence="8">
    <location>
        <begin position="412"/>
        <end position="431"/>
    </location>
</feature>
<keyword evidence="7 8" id="KW-0472">Membrane</keyword>
<dbReference type="RefSeq" id="WP_095882565.1">
    <property type="nucleotide sequence ID" value="NZ_NTHN02000054.1"/>
</dbReference>
<dbReference type="InterPro" id="IPR050144">
    <property type="entry name" value="AAE_transporter"/>
</dbReference>
<dbReference type="OrthoDB" id="5166626at2"/>
<feature type="transmembrane region" description="Helical" evidence="8">
    <location>
        <begin position="88"/>
        <end position="108"/>
    </location>
</feature>
<feature type="transmembrane region" description="Helical" evidence="8">
    <location>
        <begin position="443"/>
        <end position="465"/>
    </location>
</feature>
<dbReference type="NCBIfam" id="TIGR01625">
    <property type="entry name" value="YidE_YbjL_dupl"/>
    <property type="match status" value="2"/>
</dbReference>
<dbReference type="AlphaFoldDB" id="A0A2A3JUP8"/>
<feature type="domain" description="RCK C-terminal" evidence="10">
    <location>
        <begin position="206"/>
        <end position="292"/>
    </location>
</feature>
<evidence type="ECO:0000256" key="2">
    <source>
        <dbReference type="ARBA" id="ARBA00009854"/>
    </source>
</evidence>
<keyword evidence="4" id="KW-1003">Cell membrane</keyword>
<gene>
    <name evidence="11" type="ORF">CLG85_021420</name>
    <name evidence="12" type="ORF">CLG85_12465</name>
</gene>
<proteinExistence type="inferred from homology"/>
<dbReference type="GO" id="GO:0006813">
    <property type="term" value="P:potassium ion transport"/>
    <property type="evidence" value="ECO:0007669"/>
    <property type="project" value="InterPro"/>
</dbReference>
<comment type="similarity">
    <text evidence="2">Belongs to the AAE transporter (TC 2.A.81) family.</text>
</comment>
<dbReference type="EMBL" id="NTHN02000054">
    <property type="protein sequence ID" value="MCT4372723.1"/>
    <property type="molecule type" value="Genomic_DNA"/>
</dbReference>
<feature type="transmembrane region" description="Helical" evidence="8">
    <location>
        <begin position="477"/>
        <end position="500"/>
    </location>
</feature>
<evidence type="ECO:0000259" key="9">
    <source>
        <dbReference type="PROSITE" id="PS50125"/>
    </source>
</evidence>
<dbReference type="InterPro" id="IPR006512">
    <property type="entry name" value="YidE_YbjL"/>
</dbReference>
<evidence type="ECO:0000256" key="3">
    <source>
        <dbReference type="ARBA" id="ARBA00022448"/>
    </source>
</evidence>
<evidence type="ECO:0000256" key="7">
    <source>
        <dbReference type="ARBA" id="ARBA00023136"/>
    </source>
</evidence>
<dbReference type="InterPro" id="IPR036721">
    <property type="entry name" value="RCK_C_sf"/>
</dbReference>